<dbReference type="Proteomes" id="UP000030661">
    <property type="component" value="Unassembled WGS sequence"/>
</dbReference>
<protein>
    <submittedName>
        <fullName evidence="1">Uncharacterized protein</fullName>
    </submittedName>
</protein>
<accession>A0A081BXM7</accession>
<name>A0A081BXM7_VECG1</name>
<dbReference type="EMBL" id="DF820465">
    <property type="protein sequence ID" value="GAK57082.1"/>
    <property type="molecule type" value="Genomic_DNA"/>
</dbReference>
<evidence type="ECO:0000313" key="1">
    <source>
        <dbReference type="EMBL" id="GAK57082.1"/>
    </source>
</evidence>
<reference evidence="1" key="1">
    <citation type="journal article" date="2015" name="PeerJ">
        <title>First genomic representation of candidate bacterial phylum KSB3 points to enhanced environmental sensing as a trigger of wastewater bulking.</title>
        <authorList>
            <person name="Sekiguchi Y."/>
            <person name="Ohashi A."/>
            <person name="Parks D.H."/>
            <person name="Yamauchi T."/>
            <person name="Tyson G.W."/>
            <person name="Hugenholtz P."/>
        </authorList>
    </citation>
    <scope>NUCLEOTIDE SEQUENCE [LARGE SCALE GENOMIC DNA]</scope>
</reference>
<proteinExistence type="predicted"/>
<sequence>MGLVQSQTASTDQAVQVDDFWFTIEQRLEQLIPIYGPLVIDFHHAFWGENFSVRFSRQGSC</sequence>
<organism evidence="1">
    <name type="scientific">Vecturithrix granuli</name>
    <dbReference type="NCBI Taxonomy" id="1499967"/>
    <lineage>
        <taxon>Bacteria</taxon>
        <taxon>Candidatus Moduliflexota</taxon>
        <taxon>Candidatus Vecturitrichia</taxon>
        <taxon>Candidatus Vecturitrichales</taxon>
        <taxon>Candidatus Vecturitrichaceae</taxon>
        <taxon>Candidatus Vecturithrix</taxon>
    </lineage>
</organism>
<keyword evidence="2" id="KW-1185">Reference proteome</keyword>
<dbReference type="STRING" id="1499967.U27_04046"/>
<dbReference type="HOGENOM" id="CLU_2913094_0_0_0"/>
<evidence type="ECO:0000313" key="2">
    <source>
        <dbReference type="Proteomes" id="UP000030661"/>
    </source>
</evidence>
<dbReference type="AlphaFoldDB" id="A0A081BXM7"/>
<gene>
    <name evidence="1" type="ORF">U27_04046</name>
</gene>